<dbReference type="InterPro" id="IPR011047">
    <property type="entry name" value="Quinoprotein_ADH-like_sf"/>
</dbReference>
<dbReference type="AlphaFoldDB" id="A0A1B1AE28"/>
<dbReference type="PANTHER" id="PTHR34512:SF30">
    <property type="entry name" value="OUTER MEMBRANE PROTEIN ASSEMBLY FACTOR BAMB"/>
    <property type="match status" value="1"/>
</dbReference>
<dbReference type="SMART" id="SM00564">
    <property type="entry name" value="PQQ"/>
    <property type="match status" value="7"/>
</dbReference>
<evidence type="ECO:0000313" key="5">
    <source>
        <dbReference type="Proteomes" id="UP000092498"/>
    </source>
</evidence>
<dbReference type="InterPro" id="IPR002372">
    <property type="entry name" value="PQQ_rpt_dom"/>
</dbReference>
<evidence type="ECO:0000313" key="4">
    <source>
        <dbReference type="EMBL" id="ANP44803.1"/>
    </source>
</evidence>
<dbReference type="Gene3D" id="2.130.10.10">
    <property type="entry name" value="YVTN repeat-like/Quinoprotein amine dehydrogenase"/>
    <property type="match status" value="1"/>
</dbReference>
<dbReference type="SUPFAM" id="SSF50998">
    <property type="entry name" value="Quinoprotein alcohol dehydrogenase-like"/>
    <property type="match status" value="1"/>
</dbReference>
<keyword evidence="5" id="KW-1185">Reference proteome</keyword>
<dbReference type="PROSITE" id="PS51257">
    <property type="entry name" value="PROKAR_LIPOPROTEIN"/>
    <property type="match status" value="1"/>
</dbReference>
<dbReference type="FunCoup" id="A0A1B1AE28">
    <property type="interactions" value="55"/>
</dbReference>
<name>A0A1B1AE28_9PROT</name>
<gene>
    <name evidence="4" type="ORF">ATE48_02115</name>
</gene>
<reference evidence="4 5" key="1">
    <citation type="submission" date="2015-11" db="EMBL/GenBank/DDBJ databases">
        <title>Whole-Genome Sequence of Candidatus Oderbacter manganicum from the National Park Lower Oder Valley, Germany.</title>
        <authorList>
            <person name="Braun B."/>
            <person name="Liere K."/>
            <person name="Szewzyk U."/>
        </authorList>
    </citation>
    <scope>NUCLEOTIDE SEQUENCE [LARGE SCALE GENOMIC DNA]</scope>
    <source>
        <strain evidence="4 5">OTSz_A_272</strain>
    </source>
</reference>
<dbReference type="EMBL" id="CP013244">
    <property type="protein sequence ID" value="ANP44803.1"/>
    <property type="molecule type" value="Genomic_DNA"/>
</dbReference>
<evidence type="ECO:0000256" key="1">
    <source>
        <dbReference type="SAM" id="MobiDB-lite"/>
    </source>
</evidence>
<evidence type="ECO:0000256" key="2">
    <source>
        <dbReference type="SAM" id="SignalP"/>
    </source>
</evidence>
<evidence type="ECO:0000259" key="3">
    <source>
        <dbReference type="Pfam" id="PF13360"/>
    </source>
</evidence>
<dbReference type="RefSeq" id="WP_066767356.1">
    <property type="nucleotide sequence ID" value="NZ_CP013244.1"/>
</dbReference>
<dbReference type="KEGG" id="cbot:ATE48_02115"/>
<feature type="compositionally biased region" description="Polar residues" evidence="1">
    <location>
        <begin position="78"/>
        <end position="96"/>
    </location>
</feature>
<organism evidence="4 5">
    <name type="scientific">Candidatus Viadribacter manganicus</name>
    <dbReference type="NCBI Taxonomy" id="1759059"/>
    <lineage>
        <taxon>Bacteria</taxon>
        <taxon>Pseudomonadati</taxon>
        <taxon>Pseudomonadota</taxon>
        <taxon>Alphaproteobacteria</taxon>
        <taxon>Hyphomonadales</taxon>
        <taxon>Hyphomonadaceae</taxon>
        <taxon>Candidatus Viadribacter</taxon>
    </lineage>
</organism>
<dbReference type="InParanoid" id="A0A1B1AE28"/>
<dbReference type="Pfam" id="PF13360">
    <property type="entry name" value="PQQ_2"/>
    <property type="match status" value="2"/>
</dbReference>
<keyword evidence="2" id="KW-0732">Signal</keyword>
<accession>A0A1B1AE28</accession>
<dbReference type="Proteomes" id="UP000092498">
    <property type="component" value="Chromosome"/>
</dbReference>
<feature type="region of interest" description="Disordered" evidence="1">
    <location>
        <begin position="76"/>
        <end position="96"/>
    </location>
</feature>
<feature type="signal peptide" evidence="2">
    <location>
        <begin position="1"/>
        <end position="25"/>
    </location>
</feature>
<proteinExistence type="predicted"/>
<dbReference type="OrthoDB" id="5290752at2"/>
<dbReference type="PANTHER" id="PTHR34512">
    <property type="entry name" value="CELL SURFACE PROTEIN"/>
    <property type="match status" value="1"/>
</dbReference>
<sequence length="452" mass="47568">MKPLRPIAIMAAVAALSACSTVSRIGDAINPFDGGEAPQTVAPQDGRQSILSAEEDLRPSPEYASRTITVPPAVAVSDWTQPGGTADNSPPQSSGMATLERAWRANLGAGSNSRVKLAAPPVISNGSLFFLDADHRVHAIDARDGHRLWDERVRPNEGRDRVARGGGVAIGGGRVYVATGFGFIVALDASNGSEIWRAQASAPFQSAPTVAGDRVYAVTNDSELMAFDAATGEVSWTYQAIAEPARILSAPSVGVEGETVVAPFASGELVALLSANGRRLWSDSLSRAGRVNSLSAINDIAGRPVIDGGAAYAASHSGLLAAIDLRSGQRIWARTFASTQTPWVAADVLYAVSVDGELAAFDRRTGNVFWVQQLRRYRNEGERKGRVAWTGPIMIGGRLVLANSEGEVVAVSPANGQTLASTDVGQPVFIPPIAANDQIYIVTDEARLVVLH</sequence>
<feature type="chain" id="PRO_5008518636" description="Pyrrolo-quinoline quinone repeat domain-containing protein" evidence="2">
    <location>
        <begin position="26"/>
        <end position="452"/>
    </location>
</feature>
<dbReference type="InterPro" id="IPR015943">
    <property type="entry name" value="WD40/YVTN_repeat-like_dom_sf"/>
</dbReference>
<dbReference type="STRING" id="1759059.ATE48_02115"/>
<feature type="domain" description="Pyrrolo-quinoline quinone repeat" evidence="3">
    <location>
        <begin position="135"/>
        <end position="371"/>
    </location>
</feature>
<protein>
    <recommendedName>
        <fullName evidence="3">Pyrrolo-quinoline quinone repeat domain-containing protein</fullName>
    </recommendedName>
</protein>
<dbReference type="InterPro" id="IPR018391">
    <property type="entry name" value="PQQ_b-propeller_rpt"/>
</dbReference>
<feature type="domain" description="Pyrrolo-quinoline quinone repeat" evidence="3">
    <location>
        <begin position="394"/>
        <end position="449"/>
    </location>
</feature>